<sequence length="303" mass="33815">MRGTKFSVTKETNMPHLHRLSEISSRHSQDFQQAGIHNPVGQPAYMSGGQTIGRVADALVDDTQGRIRYLVVDQDGGNINGSALIPIGLARIENDGVYFDDLSQGQYSSLHRYSDTEEYTFEHQSNDERVLRGQGNMAGTAAMATTTDTTQRAYNYRDEDTSDRMFKTPERLQLLEERLSVNKERYLAGSVQIGKHVETRQENVSVPLEHEEVVIERHAVSDARPVEGNVHLGDNTTVRVDVEAERANIGKQAFVTEEVSVGKRTVTETETHTAEVGREVLDVNKSGEVQTNGTLDDRRDRNS</sequence>
<organism evidence="4 5">
    <name type="scientific">Deinococcus malanensis</name>
    <dbReference type="NCBI Taxonomy" id="1706855"/>
    <lineage>
        <taxon>Bacteria</taxon>
        <taxon>Thermotogati</taxon>
        <taxon>Deinococcota</taxon>
        <taxon>Deinococci</taxon>
        <taxon>Deinococcales</taxon>
        <taxon>Deinococcaceae</taxon>
        <taxon>Deinococcus</taxon>
    </lineage>
</organism>
<comment type="caution">
    <text evidence="4">The sequence shown here is derived from an EMBL/GenBank/DDBJ whole genome shotgun (WGS) entry which is preliminary data.</text>
</comment>
<protein>
    <recommendedName>
        <fullName evidence="6">DUF2382 domain-containing protein</fullName>
    </recommendedName>
</protein>
<feature type="domain" description="PRC-barrel" evidence="2">
    <location>
        <begin position="35"/>
        <end position="101"/>
    </location>
</feature>
<dbReference type="InterPro" id="IPR052967">
    <property type="entry name" value="Stress_Response_Assoc"/>
</dbReference>
<evidence type="ECO:0000256" key="1">
    <source>
        <dbReference type="SAM" id="MobiDB-lite"/>
    </source>
</evidence>
<dbReference type="EMBL" id="BMPP01000013">
    <property type="protein sequence ID" value="GGK33451.1"/>
    <property type="molecule type" value="Genomic_DNA"/>
</dbReference>
<dbReference type="InterPro" id="IPR027275">
    <property type="entry name" value="PRC-brl_dom"/>
</dbReference>
<dbReference type="Pfam" id="PF09557">
    <property type="entry name" value="DUF2382"/>
    <property type="match status" value="1"/>
</dbReference>
<dbReference type="Pfam" id="PF05239">
    <property type="entry name" value="PRC"/>
    <property type="match status" value="1"/>
</dbReference>
<reference evidence="5" key="1">
    <citation type="journal article" date="2019" name="Int. J. Syst. Evol. Microbiol.">
        <title>The Global Catalogue of Microorganisms (GCM) 10K type strain sequencing project: providing services to taxonomists for standard genome sequencing and annotation.</title>
        <authorList>
            <consortium name="The Broad Institute Genomics Platform"/>
            <consortium name="The Broad Institute Genome Sequencing Center for Infectious Disease"/>
            <person name="Wu L."/>
            <person name="Ma J."/>
        </authorList>
    </citation>
    <scope>NUCLEOTIDE SEQUENCE [LARGE SCALE GENOMIC DNA]</scope>
    <source>
        <strain evidence="5">JCM 30331</strain>
    </source>
</reference>
<dbReference type="InterPro" id="IPR011033">
    <property type="entry name" value="PRC_barrel-like_sf"/>
</dbReference>
<keyword evidence="5" id="KW-1185">Reference proteome</keyword>
<proteinExistence type="predicted"/>
<dbReference type="InterPro" id="IPR019060">
    <property type="entry name" value="DUF2382"/>
</dbReference>
<dbReference type="Proteomes" id="UP000647587">
    <property type="component" value="Unassembled WGS sequence"/>
</dbReference>
<name>A0ABQ2EZ75_9DEIO</name>
<evidence type="ECO:0000313" key="5">
    <source>
        <dbReference type="Proteomes" id="UP000647587"/>
    </source>
</evidence>
<evidence type="ECO:0000259" key="3">
    <source>
        <dbReference type="Pfam" id="PF09557"/>
    </source>
</evidence>
<evidence type="ECO:0000313" key="4">
    <source>
        <dbReference type="EMBL" id="GGK33451.1"/>
    </source>
</evidence>
<dbReference type="Gene3D" id="3.90.50.10">
    <property type="entry name" value="Photosynthetic Reaction Center, subunit H, domain 2"/>
    <property type="match status" value="1"/>
</dbReference>
<dbReference type="InterPro" id="IPR014747">
    <property type="entry name" value="Bac_photo_RC_H_C"/>
</dbReference>
<evidence type="ECO:0000259" key="2">
    <source>
        <dbReference type="Pfam" id="PF05239"/>
    </source>
</evidence>
<dbReference type="PANTHER" id="PTHR38463:SF1">
    <property type="entry name" value="STRESS RESPONSE PROTEIN YSNF"/>
    <property type="match status" value="1"/>
</dbReference>
<dbReference type="SUPFAM" id="SSF50346">
    <property type="entry name" value="PRC-barrel domain"/>
    <property type="match status" value="1"/>
</dbReference>
<feature type="domain" description="DUF2382" evidence="3">
    <location>
        <begin position="172"/>
        <end position="283"/>
    </location>
</feature>
<evidence type="ECO:0008006" key="6">
    <source>
        <dbReference type="Google" id="ProtNLM"/>
    </source>
</evidence>
<accession>A0ABQ2EZ75</accession>
<gene>
    <name evidence="4" type="ORF">GCM10008955_29330</name>
</gene>
<dbReference type="PANTHER" id="PTHR38463">
    <property type="entry name" value="STRESS RESPONSE PROTEIN YSNF"/>
    <property type="match status" value="1"/>
</dbReference>
<dbReference type="NCBIfam" id="TIGR02271">
    <property type="entry name" value="YsnF/AvaK domain"/>
    <property type="match status" value="1"/>
</dbReference>
<feature type="region of interest" description="Disordered" evidence="1">
    <location>
        <begin position="283"/>
        <end position="303"/>
    </location>
</feature>